<proteinExistence type="predicted"/>
<dbReference type="EMBL" id="WDES01000002">
    <property type="protein sequence ID" value="KAB6091446.1"/>
    <property type="molecule type" value="Genomic_DNA"/>
</dbReference>
<dbReference type="Proteomes" id="UP000434604">
    <property type="component" value="Unassembled WGS sequence"/>
</dbReference>
<evidence type="ECO:0000313" key="2">
    <source>
        <dbReference type="EMBL" id="KAB6091446.1"/>
    </source>
</evidence>
<dbReference type="Proteomes" id="UP000183040">
    <property type="component" value="Unassembled WGS sequence"/>
</dbReference>
<reference evidence="12 13" key="1">
    <citation type="submission" date="2016-10" db="EMBL/GenBank/DDBJ databases">
        <authorList>
            <person name="de Groot N.N."/>
        </authorList>
    </citation>
    <scope>NUCLEOTIDE SEQUENCE [LARGE SCALE GENOMIC DNA]</scope>
    <source>
        <strain evidence="11 13">NLAE-zl-C202</strain>
        <strain evidence="10 12">NLAE-zl-G339</strain>
    </source>
</reference>
<reference evidence="14" key="2">
    <citation type="submission" date="2017-04" db="EMBL/GenBank/DDBJ databases">
        <title>Function of individual gut microbiota members based on whole genome sequencing of pure cultures obtained from chicken caecum.</title>
        <authorList>
            <person name="Medvecky M."/>
            <person name="Cejkova D."/>
            <person name="Polansky O."/>
            <person name="Karasova D."/>
            <person name="Kubasova T."/>
            <person name="Cizek A."/>
            <person name="Rychlik I."/>
        </authorList>
    </citation>
    <scope>NUCLEOTIDE SEQUENCE [LARGE SCALE GENOMIC DNA]</scope>
    <source>
        <strain evidence="14">An109</strain>
    </source>
</reference>
<dbReference type="EMBL" id="NFLW01000020">
    <property type="protein sequence ID" value="OUQ68309.1"/>
    <property type="molecule type" value="Genomic_DNA"/>
</dbReference>
<protein>
    <submittedName>
        <fullName evidence="9">Uncharacterized protein</fullName>
    </submittedName>
</protein>
<sequence>MRKYRSISHKTTYGMHLFLLAKRSFLGEERGVPRCASLASSPRNLFVIGEEAETGLFEGGFSLVWHNC</sequence>
<reference evidence="1" key="8">
    <citation type="submission" date="2019-09" db="EMBL/GenBank/DDBJ databases">
        <authorList>
            <person name="Ross B.D."/>
            <person name="Verster A.J."/>
            <person name="Radey M.C."/>
            <person name="Schmidtke D.T."/>
            <person name="Pope C.E."/>
            <person name="Hoffman L.R."/>
            <person name="Hajjar A.M."/>
            <person name="Peterson S.B."/>
            <person name="Borenstein E."/>
            <person name="Mougous J.D."/>
        </authorList>
    </citation>
    <scope>NUCLEOTIDE SEQUENCE</scope>
    <source>
        <strain evidence="1">H204</strain>
    </source>
</reference>
<dbReference type="EMBL" id="WDEH01000001">
    <property type="protein sequence ID" value="KAB6143733.1"/>
    <property type="molecule type" value="Genomic_DNA"/>
</dbReference>
<evidence type="ECO:0000313" key="4">
    <source>
        <dbReference type="EMBL" id="KAB6143733.1"/>
    </source>
</evidence>
<evidence type="ECO:0000313" key="8">
    <source>
        <dbReference type="EMBL" id="RHK20534.1"/>
    </source>
</evidence>
<keyword evidence="20" id="KW-1185">Reference proteome</keyword>
<accession>A0A174KET2</accession>
<dbReference type="EMBL" id="FNRP01000029">
    <property type="protein sequence ID" value="SEB08566.1"/>
    <property type="molecule type" value="Genomic_DNA"/>
</dbReference>
<evidence type="ECO:0000313" key="9">
    <source>
        <dbReference type="EMBL" id="RHK99424.1"/>
    </source>
</evidence>
<evidence type="ECO:0000313" key="1">
    <source>
        <dbReference type="EMBL" id="KAA9043060.1"/>
    </source>
</evidence>
<evidence type="ECO:0000313" key="21">
    <source>
        <dbReference type="Proteomes" id="UP000438288"/>
    </source>
</evidence>
<evidence type="ECO:0000313" key="5">
    <source>
        <dbReference type="EMBL" id="KAB6337822.1"/>
    </source>
</evidence>
<reference evidence="19 20" key="7">
    <citation type="journal article" date="2019" name="Nat. Med.">
        <title>A library of human gut bacterial isolates paired with longitudinal multiomics data enables mechanistic microbiome research.</title>
        <authorList>
            <person name="Poyet M."/>
            <person name="Groussin M."/>
            <person name="Gibbons S.M."/>
            <person name="Avila-Pacheco J."/>
            <person name="Jiang X."/>
            <person name="Kearney S.M."/>
            <person name="Perrotta A.R."/>
            <person name="Berdy B."/>
            <person name="Zhao S."/>
            <person name="Lieberman T.D."/>
            <person name="Swanson P.K."/>
            <person name="Smith M."/>
            <person name="Roesemann S."/>
            <person name="Alexander J.E."/>
            <person name="Rich S.A."/>
            <person name="Livny J."/>
            <person name="Vlamakis H."/>
            <person name="Clish C."/>
            <person name="Bullock K."/>
            <person name="Deik A."/>
            <person name="Scott J."/>
            <person name="Pierce K.A."/>
            <person name="Xavier R.J."/>
            <person name="Alm E.J."/>
        </authorList>
    </citation>
    <scope>NUCLEOTIDE SEQUENCE [LARGE SCALE GENOMIC DNA]</scope>
    <source>
        <strain evidence="5 21">BIOML-A16</strain>
        <strain evidence="3 19">BIOML-A58</strain>
        <strain evidence="4 22">BIOML-A62</strain>
        <strain evidence="2 20">BIOML-A74</strain>
    </source>
</reference>
<name>A0A174KET2_9BACE</name>
<reference evidence="6" key="3">
    <citation type="journal article" date="2018" name="BMC Genomics">
        <title>Whole genome sequencing and function prediction of 133 gut anaerobes isolated from chicken caecum in pure cultures.</title>
        <authorList>
            <person name="Medvecky M."/>
            <person name="Cejkova D."/>
            <person name="Polansky O."/>
            <person name="Karasova D."/>
            <person name="Kubasova T."/>
            <person name="Cizek A."/>
            <person name="Rychlik I."/>
        </authorList>
    </citation>
    <scope>NUCLEOTIDE SEQUENCE</scope>
    <source>
        <strain evidence="6">An109</strain>
    </source>
</reference>
<reference evidence="18" key="4">
    <citation type="journal article" date="2018" name="J. Anim. Genet.">
        <title>Acquired interbacterial defense systems protect against interspecies antagonism in the human gut microbiome.</title>
        <authorList>
            <person name="Ross B.D."/>
            <person name="Verster A.J."/>
            <person name="Radey M.C."/>
            <person name="Schmidtke D.T."/>
            <person name="Pope C.E."/>
            <person name="Hoffman L.R."/>
            <person name="Hajjar A."/>
            <person name="Peterson S.B."/>
            <person name="Borenstein E."/>
            <person name="Mougous J."/>
        </authorList>
    </citation>
    <scope>NUCLEOTIDE SEQUENCE [LARGE SCALE GENOMIC DNA]</scope>
    <source>
        <strain evidence="18">H204</strain>
    </source>
</reference>
<evidence type="ECO:0000313" key="19">
    <source>
        <dbReference type="Proteomes" id="UP000434604"/>
    </source>
</evidence>
<evidence type="ECO:0000313" key="18">
    <source>
        <dbReference type="Proteomes" id="UP000327007"/>
    </source>
</evidence>
<evidence type="ECO:0000313" key="6">
    <source>
        <dbReference type="EMBL" id="OUQ68309.1"/>
    </source>
</evidence>
<organism evidence="9 16">
    <name type="scientific">Bacteroides xylanisolvens</name>
    <dbReference type="NCBI Taxonomy" id="371601"/>
    <lineage>
        <taxon>Bacteria</taxon>
        <taxon>Pseudomonadati</taxon>
        <taxon>Bacteroidota</taxon>
        <taxon>Bacteroidia</taxon>
        <taxon>Bacteroidales</taxon>
        <taxon>Bacteroidaceae</taxon>
        <taxon>Bacteroides</taxon>
    </lineage>
</organism>
<evidence type="ECO:0000313" key="12">
    <source>
        <dbReference type="Proteomes" id="UP000183040"/>
    </source>
</evidence>
<reference evidence="1" key="6">
    <citation type="journal article" date="2019" name="bioRxiv">
        <title>Acquired interbacterial defense systems protect against interspecies antagonism in the human gut microbiome.</title>
        <authorList>
            <person name="Ross B.D."/>
            <person name="Verster A.J."/>
            <person name="Radey M.C."/>
            <person name="Schmidtke D.T."/>
            <person name="Pope C.E."/>
            <person name="Hoffman L.R."/>
            <person name="Hajjar A.M."/>
            <person name="Peterson S.B."/>
            <person name="Borenstein E."/>
            <person name="Mougous J.D."/>
        </authorList>
    </citation>
    <scope>NUCLEOTIDE SEQUENCE</scope>
    <source>
        <strain evidence="1">H204</strain>
    </source>
</reference>
<dbReference type="EMBL" id="FOUM01000005">
    <property type="protein sequence ID" value="SFM48185.1"/>
    <property type="molecule type" value="Genomic_DNA"/>
</dbReference>
<dbReference type="Proteomes" id="UP000284417">
    <property type="component" value="Unassembled WGS sequence"/>
</dbReference>
<gene>
    <name evidence="6" type="ORF">B5E52_11180</name>
    <name evidence="9" type="ORF">DW042_06565</name>
    <name evidence="8" type="ORF">DW075_20125</name>
    <name evidence="7" type="ORF">DWW25_09280</name>
    <name evidence="1" type="ORF">F6S82_18535</name>
    <name evidence="3" type="ORF">GA398_23700</name>
    <name evidence="4" type="ORF">GA424_00960</name>
    <name evidence="2" type="ORF">GA574_02215</name>
    <name evidence="5" type="ORF">GAZ43_17170</name>
    <name evidence="10" type="ORF">SAMN04487924_12937</name>
    <name evidence="11" type="ORF">SAMN05216250_105164</name>
</gene>
<dbReference type="EMBL" id="QROC01000007">
    <property type="protein sequence ID" value="RHK99424.1"/>
    <property type="molecule type" value="Genomic_DNA"/>
</dbReference>
<dbReference type="Proteomes" id="UP000183766">
    <property type="component" value="Unassembled WGS sequence"/>
</dbReference>
<dbReference type="Proteomes" id="UP000438288">
    <property type="component" value="Unassembled WGS sequence"/>
</dbReference>
<evidence type="ECO:0000313" key="14">
    <source>
        <dbReference type="Proteomes" id="UP000196036"/>
    </source>
</evidence>
<dbReference type="Proteomes" id="UP000327007">
    <property type="component" value="Unassembled WGS sequence"/>
</dbReference>
<dbReference type="EMBL" id="QRNE01000149">
    <property type="protein sequence ID" value="RHK20534.1"/>
    <property type="molecule type" value="Genomic_DNA"/>
</dbReference>
<evidence type="ECO:0000313" key="11">
    <source>
        <dbReference type="EMBL" id="SFM48185.1"/>
    </source>
</evidence>
<evidence type="ECO:0000313" key="17">
    <source>
        <dbReference type="Proteomes" id="UP000285503"/>
    </source>
</evidence>
<evidence type="ECO:0000313" key="20">
    <source>
        <dbReference type="Proteomes" id="UP000435059"/>
    </source>
</evidence>
<evidence type="ECO:0000313" key="13">
    <source>
        <dbReference type="Proteomes" id="UP000183766"/>
    </source>
</evidence>
<dbReference type="EMBL" id="WDCP01000046">
    <property type="protein sequence ID" value="KAB6337822.1"/>
    <property type="molecule type" value="Genomic_DNA"/>
</dbReference>
<dbReference type="Proteomes" id="UP000435059">
    <property type="component" value="Unassembled WGS sequence"/>
</dbReference>
<dbReference type="Proteomes" id="UP000196036">
    <property type="component" value="Unassembled WGS sequence"/>
</dbReference>
<evidence type="ECO:0000313" key="15">
    <source>
        <dbReference type="Proteomes" id="UP000283369"/>
    </source>
</evidence>
<evidence type="ECO:0000313" key="3">
    <source>
        <dbReference type="EMBL" id="KAB6140335.1"/>
    </source>
</evidence>
<dbReference type="AlphaFoldDB" id="A0A174KET2"/>
<dbReference type="EMBL" id="WDED01000056">
    <property type="protein sequence ID" value="KAB6140335.1"/>
    <property type="molecule type" value="Genomic_DNA"/>
</dbReference>
<dbReference type="EMBL" id="VYQC01000012">
    <property type="protein sequence ID" value="KAA9043060.1"/>
    <property type="molecule type" value="Genomic_DNA"/>
</dbReference>
<dbReference type="Proteomes" id="UP000283369">
    <property type="component" value="Unassembled WGS sequence"/>
</dbReference>
<evidence type="ECO:0000313" key="16">
    <source>
        <dbReference type="Proteomes" id="UP000284417"/>
    </source>
</evidence>
<evidence type="ECO:0000313" key="22">
    <source>
        <dbReference type="Proteomes" id="UP000487596"/>
    </source>
</evidence>
<dbReference type="Proteomes" id="UP000285503">
    <property type="component" value="Unassembled WGS sequence"/>
</dbReference>
<evidence type="ECO:0000313" key="7">
    <source>
        <dbReference type="EMBL" id="RGV15263.1"/>
    </source>
</evidence>
<dbReference type="EMBL" id="QRYV01000018">
    <property type="protein sequence ID" value="RGV15263.1"/>
    <property type="molecule type" value="Genomic_DNA"/>
</dbReference>
<reference evidence="15 16" key="5">
    <citation type="submission" date="2018-08" db="EMBL/GenBank/DDBJ databases">
        <title>A genome reference for cultivated species of the human gut microbiota.</title>
        <authorList>
            <person name="Zou Y."/>
            <person name="Xue W."/>
            <person name="Luo G."/>
        </authorList>
    </citation>
    <scope>NUCLEOTIDE SEQUENCE [LARGE SCALE GENOMIC DNA]</scope>
    <source>
        <strain evidence="7 15">AF14-7</strain>
        <strain evidence="9 16">AF39-6AC</strain>
        <strain evidence="8 17">AF46-11NS</strain>
    </source>
</reference>
<evidence type="ECO:0000313" key="10">
    <source>
        <dbReference type="EMBL" id="SEB08566.1"/>
    </source>
</evidence>
<dbReference type="Proteomes" id="UP000487596">
    <property type="component" value="Unassembled WGS sequence"/>
</dbReference>